<accession>A0ABQ9XLS8</accession>
<reference evidence="3 4" key="1">
    <citation type="journal article" date="2022" name="bioRxiv">
        <title>Genomics of Preaxostyla Flagellates Illuminates Evolutionary Transitions and the Path Towards Mitochondrial Loss.</title>
        <authorList>
            <person name="Novak L.V.F."/>
            <person name="Treitli S.C."/>
            <person name="Pyrih J."/>
            <person name="Halakuc P."/>
            <person name="Pipaliya S.V."/>
            <person name="Vacek V."/>
            <person name="Brzon O."/>
            <person name="Soukal P."/>
            <person name="Eme L."/>
            <person name="Dacks J.B."/>
            <person name="Karnkowska A."/>
            <person name="Elias M."/>
            <person name="Hampl V."/>
        </authorList>
    </citation>
    <scope>NUCLEOTIDE SEQUENCE [LARGE SCALE GENOMIC DNA]</scope>
    <source>
        <strain evidence="3">NAU3</strain>
        <tissue evidence="3">Gut</tissue>
    </source>
</reference>
<dbReference type="EMBL" id="JARBJD010000104">
    <property type="protein sequence ID" value="KAK2952430.1"/>
    <property type="molecule type" value="Genomic_DNA"/>
</dbReference>
<dbReference type="Gene3D" id="1.10.555.10">
    <property type="entry name" value="Rho GTPase activation protein"/>
    <property type="match status" value="1"/>
</dbReference>
<dbReference type="SUPFAM" id="SSF52087">
    <property type="entry name" value="CRAL/TRIO domain"/>
    <property type="match status" value="1"/>
</dbReference>
<feature type="region of interest" description="Disordered" evidence="1">
    <location>
        <begin position="526"/>
        <end position="555"/>
    </location>
</feature>
<proteinExistence type="predicted"/>
<protein>
    <submittedName>
        <fullName evidence="3">Divergent CRAL/TRIO domain containing protein</fullName>
    </submittedName>
</protein>
<comment type="caution">
    <text evidence="3">The sequence shown here is derived from an EMBL/GenBank/DDBJ whole genome shotgun (WGS) entry which is preliminary data.</text>
</comment>
<dbReference type="SUPFAM" id="SSF48350">
    <property type="entry name" value="GTPase activation domain, GAP"/>
    <property type="match status" value="1"/>
</dbReference>
<evidence type="ECO:0000313" key="4">
    <source>
        <dbReference type="Proteomes" id="UP001281761"/>
    </source>
</evidence>
<feature type="domain" description="CRAL-TRIO" evidence="2">
    <location>
        <begin position="14"/>
        <end position="123"/>
    </location>
</feature>
<keyword evidence="4" id="KW-1185">Reference proteome</keyword>
<evidence type="ECO:0000256" key="1">
    <source>
        <dbReference type="SAM" id="MobiDB-lite"/>
    </source>
</evidence>
<name>A0ABQ9XLS8_9EUKA</name>
<organism evidence="3 4">
    <name type="scientific">Blattamonas nauphoetae</name>
    <dbReference type="NCBI Taxonomy" id="2049346"/>
    <lineage>
        <taxon>Eukaryota</taxon>
        <taxon>Metamonada</taxon>
        <taxon>Preaxostyla</taxon>
        <taxon>Oxymonadida</taxon>
        <taxon>Blattamonas</taxon>
    </lineage>
</organism>
<evidence type="ECO:0000259" key="2">
    <source>
        <dbReference type="PROSITE" id="PS50191"/>
    </source>
</evidence>
<dbReference type="Pfam" id="PF13716">
    <property type="entry name" value="CRAL_TRIO_2"/>
    <property type="match status" value="1"/>
</dbReference>
<dbReference type="CDD" id="cd00170">
    <property type="entry name" value="SEC14"/>
    <property type="match status" value="1"/>
</dbReference>
<sequence>MMFLPSYLQKNVKFEVILPYILNKLDPIKFGPFTLIINCTNTIYSGDPPSFVSPKLYNILPYQIKKNVQRLIIVNPPTFARVILAIIRTIASFKFMKKVHLLDSMTDLYKFIDPEQLQIPCIYLRWTFKVPHPAFYGITFPQLRSLEYRIVLNCVCPAFATQNKSPPALADNSPFHPTRLFPVLDQEYIPLTFLNLASCLLRGIKNPDITILTPDADPIGQIPLRNESCFIVPPNPKSLEVSLAHLQKDPLLVFPEDVDPSLLFNLLIIFLKQIPSGLLPPDWATGLTEIWEAAARPTEGESIHQALNVGEEGHHDQKQGRQIASLNHILPSLSAHLLLLPTDHLGTVQLVFSLFSLAAGPLQHDTHVTPDSLVSILGPALFGGDQHLSSILNSALVLYITHWDQICTHARSIAGEVLFPQAFPLPSVPVVFAMIKNRLQTISIRYSQSQSQHPTPVSDEPAPAQVEHVGSALPYPLVENTPHLYCFALNEVEVFLARPLPYFRARMTTIFFHERKAEWLAEKMRRSEERLAREAHETRPGDEDEALQPPQQITD</sequence>
<dbReference type="Proteomes" id="UP001281761">
    <property type="component" value="Unassembled WGS sequence"/>
</dbReference>
<feature type="compositionally biased region" description="Basic and acidic residues" evidence="1">
    <location>
        <begin position="526"/>
        <end position="541"/>
    </location>
</feature>
<dbReference type="InterPro" id="IPR036865">
    <property type="entry name" value="CRAL-TRIO_dom_sf"/>
</dbReference>
<dbReference type="InterPro" id="IPR008936">
    <property type="entry name" value="Rho_GTPase_activation_prot"/>
</dbReference>
<dbReference type="Gene3D" id="3.40.525.10">
    <property type="entry name" value="CRAL-TRIO lipid binding domain"/>
    <property type="match status" value="1"/>
</dbReference>
<dbReference type="InterPro" id="IPR001251">
    <property type="entry name" value="CRAL-TRIO_dom"/>
</dbReference>
<dbReference type="PROSITE" id="PS50191">
    <property type="entry name" value="CRAL_TRIO"/>
    <property type="match status" value="1"/>
</dbReference>
<evidence type="ECO:0000313" key="3">
    <source>
        <dbReference type="EMBL" id="KAK2952430.1"/>
    </source>
</evidence>
<gene>
    <name evidence="3" type="ORF">BLNAU_12692</name>
</gene>